<name>A0A4Y7TWE3_COPMI</name>
<reference evidence="1 2" key="1">
    <citation type="journal article" date="2019" name="Nat. Ecol. Evol.">
        <title>Megaphylogeny resolves global patterns of mushroom evolution.</title>
        <authorList>
            <person name="Varga T."/>
            <person name="Krizsan K."/>
            <person name="Foldi C."/>
            <person name="Dima B."/>
            <person name="Sanchez-Garcia M."/>
            <person name="Sanchez-Ramirez S."/>
            <person name="Szollosi G.J."/>
            <person name="Szarkandi J.G."/>
            <person name="Papp V."/>
            <person name="Albert L."/>
            <person name="Andreopoulos W."/>
            <person name="Angelini C."/>
            <person name="Antonin V."/>
            <person name="Barry K.W."/>
            <person name="Bougher N.L."/>
            <person name="Buchanan P."/>
            <person name="Buyck B."/>
            <person name="Bense V."/>
            <person name="Catcheside P."/>
            <person name="Chovatia M."/>
            <person name="Cooper J."/>
            <person name="Damon W."/>
            <person name="Desjardin D."/>
            <person name="Finy P."/>
            <person name="Geml J."/>
            <person name="Haridas S."/>
            <person name="Hughes K."/>
            <person name="Justo A."/>
            <person name="Karasinski D."/>
            <person name="Kautmanova I."/>
            <person name="Kiss B."/>
            <person name="Kocsube S."/>
            <person name="Kotiranta H."/>
            <person name="LaButti K.M."/>
            <person name="Lechner B.E."/>
            <person name="Liimatainen K."/>
            <person name="Lipzen A."/>
            <person name="Lukacs Z."/>
            <person name="Mihaltcheva S."/>
            <person name="Morgado L.N."/>
            <person name="Niskanen T."/>
            <person name="Noordeloos M.E."/>
            <person name="Ohm R.A."/>
            <person name="Ortiz-Santana B."/>
            <person name="Ovrebo C."/>
            <person name="Racz N."/>
            <person name="Riley R."/>
            <person name="Savchenko A."/>
            <person name="Shiryaev A."/>
            <person name="Soop K."/>
            <person name="Spirin V."/>
            <person name="Szebenyi C."/>
            <person name="Tomsovsky M."/>
            <person name="Tulloss R.E."/>
            <person name="Uehling J."/>
            <person name="Grigoriev I.V."/>
            <person name="Vagvolgyi C."/>
            <person name="Papp T."/>
            <person name="Martin F.M."/>
            <person name="Miettinen O."/>
            <person name="Hibbett D.S."/>
            <person name="Nagy L.G."/>
        </authorList>
    </citation>
    <scope>NUCLEOTIDE SEQUENCE [LARGE SCALE GENOMIC DNA]</scope>
    <source>
        <strain evidence="1 2">FP101781</strain>
    </source>
</reference>
<evidence type="ECO:0000313" key="2">
    <source>
        <dbReference type="Proteomes" id="UP000298030"/>
    </source>
</evidence>
<protein>
    <submittedName>
        <fullName evidence="1">Uncharacterized protein</fullName>
    </submittedName>
</protein>
<accession>A0A4Y7TWE3</accession>
<dbReference type="AlphaFoldDB" id="A0A4Y7TWE3"/>
<proteinExistence type="predicted"/>
<evidence type="ECO:0000313" key="1">
    <source>
        <dbReference type="EMBL" id="TEB38301.1"/>
    </source>
</evidence>
<gene>
    <name evidence="1" type="ORF">FA13DRAFT_737262</name>
</gene>
<sequence length="100" mass="10831">MVISRRARSFLLWPSTLSHPDLRSGAITGLATGLPNNEMQTGLPNCIIPGHPSLTSCCQVERPQHLIPHVRKINSVVPSQARLLESIGTSCSTHIVGIKE</sequence>
<keyword evidence="2" id="KW-1185">Reference proteome</keyword>
<organism evidence="1 2">
    <name type="scientific">Coprinellus micaceus</name>
    <name type="common">Glistening ink-cap mushroom</name>
    <name type="synonym">Coprinus micaceus</name>
    <dbReference type="NCBI Taxonomy" id="71717"/>
    <lineage>
        <taxon>Eukaryota</taxon>
        <taxon>Fungi</taxon>
        <taxon>Dikarya</taxon>
        <taxon>Basidiomycota</taxon>
        <taxon>Agaricomycotina</taxon>
        <taxon>Agaricomycetes</taxon>
        <taxon>Agaricomycetidae</taxon>
        <taxon>Agaricales</taxon>
        <taxon>Agaricineae</taxon>
        <taxon>Psathyrellaceae</taxon>
        <taxon>Coprinellus</taxon>
    </lineage>
</organism>
<comment type="caution">
    <text evidence="1">The sequence shown here is derived from an EMBL/GenBank/DDBJ whole genome shotgun (WGS) entry which is preliminary data.</text>
</comment>
<dbReference type="EMBL" id="QPFP01000003">
    <property type="protein sequence ID" value="TEB38301.1"/>
    <property type="molecule type" value="Genomic_DNA"/>
</dbReference>
<dbReference type="Proteomes" id="UP000298030">
    <property type="component" value="Unassembled WGS sequence"/>
</dbReference>